<accession>A0A811KC89</accession>
<name>A0A811KC89_9BILA</name>
<dbReference type="Proteomes" id="UP000783686">
    <property type="component" value="Unassembled WGS sequence"/>
</dbReference>
<protein>
    <submittedName>
        <fullName evidence="2">Uncharacterized protein</fullName>
    </submittedName>
</protein>
<evidence type="ECO:0000313" key="2">
    <source>
        <dbReference type="EMBL" id="CAD5212977.1"/>
    </source>
</evidence>
<dbReference type="AlphaFoldDB" id="A0A811KC89"/>
<reference evidence="2" key="1">
    <citation type="submission" date="2020-09" db="EMBL/GenBank/DDBJ databases">
        <authorList>
            <person name="Kikuchi T."/>
        </authorList>
    </citation>
    <scope>NUCLEOTIDE SEQUENCE</scope>
    <source>
        <strain evidence="2">SH1</strain>
    </source>
</reference>
<dbReference type="Proteomes" id="UP000614601">
    <property type="component" value="Unassembled WGS sequence"/>
</dbReference>
<dbReference type="EMBL" id="CAJFDH010000002">
    <property type="protein sequence ID" value="CAD5212977.1"/>
    <property type="molecule type" value="Genomic_DNA"/>
</dbReference>
<keyword evidence="1" id="KW-0732">Signal</keyword>
<organism evidence="2 3">
    <name type="scientific">Bursaphelenchus okinawaensis</name>
    <dbReference type="NCBI Taxonomy" id="465554"/>
    <lineage>
        <taxon>Eukaryota</taxon>
        <taxon>Metazoa</taxon>
        <taxon>Ecdysozoa</taxon>
        <taxon>Nematoda</taxon>
        <taxon>Chromadorea</taxon>
        <taxon>Rhabditida</taxon>
        <taxon>Tylenchina</taxon>
        <taxon>Tylenchomorpha</taxon>
        <taxon>Aphelenchoidea</taxon>
        <taxon>Aphelenchoididae</taxon>
        <taxon>Bursaphelenchus</taxon>
    </lineage>
</organism>
<dbReference type="EMBL" id="CAJFCW020000002">
    <property type="protein sequence ID" value="CAG9098476.1"/>
    <property type="molecule type" value="Genomic_DNA"/>
</dbReference>
<feature type="chain" id="PRO_5036220979" evidence="1">
    <location>
        <begin position="22"/>
        <end position="150"/>
    </location>
</feature>
<evidence type="ECO:0000313" key="3">
    <source>
        <dbReference type="Proteomes" id="UP000614601"/>
    </source>
</evidence>
<evidence type="ECO:0000256" key="1">
    <source>
        <dbReference type="SAM" id="SignalP"/>
    </source>
</evidence>
<keyword evidence="3" id="KW-1185">Reference proteome</keyword>
<gene>
    <name evidence="2" type="ORF">BOKJ2_LOCUS4778</name>
</gene>
<sequence>MSGPSSLWLVLIVLLGIKVASLPNDGITYNKDHLKDTTCEKDNPGKTCVELDLDDFETYFVSLFASHSHRWILVSTFSVNGSAEEFFAEDTADKTNIESYYKGVYLPIHENRPYFYHMEYAPDGSYEESSVYTFDGSRTWSYKINTGCCS</sequence>
<feature type="signal peptide" evidence="1">
    <location>
        <begin position="1"/>
        <end position="21"/>
    </location>
</feature>
<comment type="caution">
    <text evidence="2">The sequence shown here is derived from an EMBL/GenBank/DDBJ whole genome shotgun (WGS) entry which is preliminary data.</text>
</comment>
<proteinExistence type="predicted"/>